<organism evidence="14 15">
    <name type="scientific">Rhizobium rhizogenes NBRC 13257</name>
    <dbReference type="NCBI Taxonomy" id="1220581"/>
    <lineage>
        <taxon>Bacteria</taxon>
        <taxon>Pseudomonadati</taxon>
        <taxon>Pseudomonadota</taxon>
        <taxon>Alphaproteobacteria</taxon>
        <taxon>Hyphomicrobiales</taxon>
        <taxon>Rhizobiaceae</taxon>
        <taxon>Rhizobium/Agrobacterium group</taxon>
        <taxon>Rhizobium</taxon>
    </lineage>
</organism>
<name>A0AA87U5L7_RHIRH</name>
<dbReference type="GO" id="GO:0009245">
    <property type="term" value="P:lipid A biosynthetic process"/>
    <property type="evidence" value="ECO:0007669"/>
    <property type="project" value="UniProtKB-UniRule"/>
</dbReference>
<evidence type="ECO:0000256" key="11">
    <source>
        <dbReference type="ARBA" id="ARBA00023098"/>
    </source>
</evidence>
<proteinExistence type="inferred from homology"/>
<accession>A0AA87U5L7</accession>
<keyword evidence="9 13" id="KW-0418">Kinase</keyword>
<evidence type="ECO:0000256" key="10">
    <source>
        <dbReference type="ARBA" id="ARBA00022840"/>
    </source>
</evidence>
<dbReference type="Proteomes" id="UP000026941">
    <property type="component" value="Unassembled WGS sequence"/>
</dbReference>
<keyword evidence="8 13" id="KW-0547">Nucleotide-binding</keyword>
<dbReference type="GO" id="GO:0005524">
    <property type="term" value="F:ATP binding"/>
    <property type="evidence" value="ECO:0007669"/>
    <property type="project" value="UniProtKB-UniRule"/>
</dbReference>
<evidence type="ECO:0000256" key="5">
    <source>
        <dbReference type="ARBA" id="ARBA00022516"/>
    </source>
</evidence>
<keyword evidence="11 13" id="KW-0443">Lipid metabolism</keyword>
<evidence type="ECO:0000256" key="8">
    <source>
        <dbReference type="ARBA" id="ARBA00022741"/>
    </source>
</evidence>
<dbReference type="HAMAP" id="MF_00409">
    <property type="entry name" value="LpxK"/>
    <property type="match status" value="1"/>
</dbReference>
<comment type="caution">
    <text evidence="14">The sequence shown here is derived from an EMBL/GenBank/DDBJ whole genome shotgun (WGS) entry which is preliminary data.</text>
</comment>
<keyword evidence="10 13" id="KW-0067">ATP-binding</keyword>
<dbReference type="AlphaFoldDB" id="A0AA87U5L7"/>
<dbReference type="RefSeq" id="WP_042474156.1">
    <property type="nucleotide sequence ID" value="NZ_BAYX01000009.1"/>
</dbReference>
<evidence type="ECO:0000256" key="2">
    <source>
        <dbReference type="ARBA" id="ARBA00004870"/>
    </source>
</evidence>
<evidence type="ECO:0000256" key="12">
    <source>
        <dbReference type="ARBA" id="ARBA00029757"/>
    </source>
</evidence>
<dbReference type="GO" id="GO:0009244">
    <property type="term" value="P:lipopolysaccharide core region biosynthetic process"/>
    <property type="evidence" value="ECO:0007669"/>
    <property type="project" value="TreeGrafter"/>
</dbReference>
<evidence type="ECO:0000256" key="9">
    <source>
        <dbReference type="ARBA" id="ARBA00022777"/>
    </source>
</evidence>
<reference evidence="14 15" key="1">
    <citation type="submission" date="2014-05" db="EMBL/GenBank/DDBJ databases">
        <title>Whole genome shotgun sequence of Rhizobium rhizogenes NBRC 13257.</title>
        <authorList>
            <person name="Katano-Makiyama Y."/>
            <person name="Hosoyama A."/>
            <person name="Hashimoto M."/>
            <person name="Hosoyama Y."/>
            <person name="Noguchi M."/>
            <person name="Tsuchikane K."/>
            <person name="Kimura A."/>
            <person name="Ohji S."/>
            <person name="Ichikawa N."/>
            <person name="Yamazoe A."/>
            <person name="Fujita N."/>
        </authorList>
    </citation>
    <scope>NUCLEOTIDE SEQUENCE [LARGE SCALE GENOMIC DNA]</scope>
    <source>
        <strain evidence="14 15">NBRC 13257</strain>
    </source>
</reference>
<evidence type="ECO:0000256" key="1">
    <source>
        <dbReference type="ARBA" id="ARBA00002274"/>
    </source>
</evidence>
<dbReference type="GO" id="GO:0005886">
    <property type="term" value="C:plasma membrane"/>
    <property type="evidence" value="ECO:0007669"/>
    <property type="project" value="TreeGrafter"/>
</dbReference>
<evidence type="ECO:0000313" key="15">
    <source>
        <dbReference type="Proteomes" id="UP000026941"/>
    </source>
</evidence>
<protein>
    <recommendedName>
        <fullName evidence="4 13">Tetraacyldisaccharide 4'-kinase</fullName>
        <ecNumber evidence="3 13">2.7.1.130</ecNumber>
    </recommendedName>
    <alternativeName>
        <fullName evidence="12 13">Lipid A 4'-kinase</fullName>
    </alternativeName>
</protein>
<gene>
    <name evidence="13 14" type="primary">lpxK</name>
    <name evidence="14" type="ORF">RRH01S_09_01560</name>
</gene>
<dbReference type="EC" id="2.7.1.130" evidence="3 13"/>
<dbReference type="GO" id="GO:0009029">
    <property type="term" value="F:lipid-A 4'-kinase activity"/>
    <property type="evidence" value="ECO:0007669"/>
    <property type="project" value="UniProtKB-UniRule"/>
</dbReference>
<dbReference type="InterPro" id="IPR003758">
    <property type="entry name" value="LpxK"/>
</dbReference>
<keyword evidence="5 13" id="KW-0444">Lipid biosynthesis</keyword>
<evidence type="ECO:0000313" key="14">
    <source>
        <dbReference type="EMBL" id="GAJ94841.1"/>
    </source>
</evidence>
<comment type="catalytic activity">
    <reaction evidence="13">
        <text>a lipid A disaccharide + ATP = a lipid IVA + ADP + H(+)</text>
        <dbReference type="Rhea" id="RHEA:67840"/>
        <dbReference type="ChEBI" id="CHEBI:15378"/>
        <dbReference type="ChEBI" id="CHEBI:30616"/>
        <dbReference type="ChEBI" id="CHEBI:176343"/>
        <dbReference type="ChEBI" id="CHEBI:176425"/>
        <dbReference type="ChEBI" id="CHEBI:456216"/>
        <dbReference type="EC" id="2.7.1.130"/>
    </reaction>
</comment>
<sequence length="367" mass="39608">MVSEAPPFWWRKPDWRAWGLSPFSFLYGRVAGHRMVHGRRASVPVPVICVGNFTVGGAGKTPTALALARAAKAKGLKPGFLSRGYGGSLDVTTVVDPHDHHATAVGDEPLLLAREALTVIARRRADGAERLVREGADLIIMDDGFQSAQLAIDYALVVIDATRGIGNGHLVPGGPVRAPLRTQLGYTSGLLKVGDGNAADRIVRLAARAGKPFFSASIKTLGQEDLRGRKALAFAGIADPIKFFRTVETLGAGIAVRRSFGDHEHLEEDEIADILDVADRDDLEIVTTSKDYVRLIGHHGRADELLARCRVIEIAMVFDDPHAPELIIDRAIAAARERRLREGWTGKTLLPSGEKVPNRADEGGEVP</sequence>
<evidence type="ECO:0000256" key="13">
    <source>
        <dbReference type="HAMAP-Rule" id="MF_00409"/>
    </source>
</evidence>
<dbReference type="PANTHER" id="PTHR42724:SF1">
    <property type="entry name" value="TETRAACYLDISACCHARIDE 4'-KINASE, MITOCHONDRIAL-RELATED"/>
    <property type="match status" value="1"/>
</dbReference>
<evidence type="ECO:0000256" key="6">
    <source>
        <dbReference type="ARBA" id="ARBA00022556"/>
    </source>
</evidence>
<dbReference type="SUPFAM" id="SSF52540">
    <property type="entry name" value="P-loop containing nucleoside triphosphate hydrolases"/>
    <property type="match status" value="1"/>
</dbReference>
<dbReference type="PANTHER" id="PTHR42724">
    <property type="entry name" value="TETRAACYLDISACCHARIDE 4'-KINASE"/>
    <property type="match status" value="1"/>
</dbReference>
<comment type="pathway">
    <text evidence="2 13">Glycolipid biosynthesis; lipid IV(A) biosynthesis; lipid IV(A) from (3R)-3-hydroxytetradecanoyl-[acyl-carrier-protein] and UDP-N-acetyl-alpha-D-glucosamine: step 6/6.</text>
</comment>
<keyword evidence="6 13" id="KW-0441">Lipid A biosynthesis</keyword>
<comment type="similarity">
    <text evidence="13">Belongs to the LpxK family.</text>
</comment>
<dbReference type="EMBL" id="BAYX01000009">
    <property type="protein sequence ID" value="GAJ94841.1"/>
    <property type="molecule type" value="Genomic_DNA"/>
</dbReference>
<evidence type="ECO:0000256" key="4">
    <source>
        <dbReference type="ARBA" id="ARBA00016436"/>
    </source>
</evidence>
<feature type="binding site" evidence="13">
    <location>
        <begin position="54"/>
        <end position="61"/>
    </location>
    <ligand>
        <name>ATP</name>
        <dbReference type="ChEBI" id="CHEBI:30616"/>
    </ligand>
</feature>
<evidence type="ECO:0000256" key="7">
    <source>
        <dbReference type="ARBA" id="ARBA00022679"/>
    </source>
</evidence>
<dbReference type="Pfam" id="PF02606">
    <property type="entry name" value="LpxK"/>
    <property type="match status" value="1"/>
</dbReference>
<keyword evidence="7 13" id="KW-0808">Transferase</keyword>
<comment type="function">
    <text evidence="1 13">Transfers the gamma-phosphate of ATP to the 4'-position of a tetraacyldisaccharide 1-phosphate intermediate (termed DS-1-P) to form tetraacyldisaccharide 1,4'-bis-phosphate (lipid IVA).</text>
</comment>
<dbReference type="NCBIfam" id="TIGR00682">
    <property type="entry name" value="lpxK"/>
    <property type="match status" value="1"/>
</dbReference>
<dbReference type="InterPro" id="IPR027417">
    <property type="entry name" value="P-loop_NTPase"/>
</dbReference>
<evidence type="ECO:0000256" key="3">
    <source>
        <dbReference type="ARBA" id="ARBA00012071"/>
    </source>
</evidence>